<dbReference type="GO" id="GO:0016491">
    <property type="term" value="F:oxidoreductase activity"/>
    <property type="evidence" value="ECO:0007669"/>
    <property type="project" value="UniProtKB-KW"/>
</dbReference>
<keyword evidence="7" id="KW-1185">Reference proteome</keyword>
<evidence type="ECO:0000313" key="7">
    <source>
        <dbReference type="Proteomes" id="UP000037175"/>
    </source>
</evidence>
<keyword evidence="5" id="KW-0411">Iron-sulfur</keyword>
<evidence type="ECO:0000256" key="2">
    <source>
        <dbReference type="ARBA" id="ARBA00022723"/>
    </source>
</evidence>
<evidence type="ECO:0000256" key="4">
    <source>
        <dbReference type="ARBA" id="ARBA00023004"/>
    </source>
</evidence>
<evidence type="ECO:0000256" key="1">
    <source>
        <dbReference type="ARBA" id="ARBA00022485"/>
    </source>
</evidence>
<dbReference type="InterPro" id="IPR009051">
    <property type="entry name" value="Helical_ferredxn"/>
</dbReference>
<comment type="caution">
    <text evidence="6">The sequence shown here is derived from an EMBL/GenBank/DDBJ whole genome shotgun (WGS) entry which is preliminary data.</text>
</comment>
<dbReference type="AlphaFoldDB" id="A0A0L6W5K5"/>
<dbReference type="Proteomes" id="UP000037175">
    <property type="component" value="Unassembled WGS sequence"/>
</dbReference>
<dbReference type="Gene3D" id="1.10.1060.10">
    <property type="entry name" value="Alpha-helical ferredoxin"/>
    <property type="match status" value="1"/>
</dbReference>
<dbReference type="InterPro" id="IPR051460">
    <property type="entry name" value="HdrC_iron-sulfur_subunit"/>
</dbReference>
<dbReference type="InterPro" id="IPR017900">
    <property type="entry name" value="4Fe4S_Fe_S_CS"/>
</dbReference>
<dbReference type="PROSITE" id="PS00198">
    <property type="entry name" value="4FE4S_FER_1"/>
    <property type="match status" value="1"/>
</dbReference>
<gene>
    <name evidence="6" type="ORF">Tfer_0336</name>
</gene>
<organism evidence="6 7">
    <name type="scientific">Thermincola ferriacetica</name>
    <dbReference type="NCBI Taxonomy" id="281456"/>
    <lineage>
        <taxon>Bacteria</taxon>
        <taxon>Bacillati</taxon>
        <taxon>Bacillota</taxon>
        <taxon>Clostridia</taxon>
        <taxon>Eubacteriales</taxon>
        <taxon>Thermincolaceae</taxon>
        <taxon>Thermincola</taxon>
    </lineage>
</organism>
<dbReference type="PANTHER" id="PTHR43255:SF1">
    <property type="entry name" value="IRON-SULFUR-BINDING OXIDOREDUCTASE FADF-RELATED"/>
    <property type="match status" value="1"/>
</dbReference>
<name>A0A0L6W5K5_9FIRM</name>
<keyword evidence="1" id="KW-0004">4Fe-4S</keyword>
<evidence type="ECO:0000313" key="6">
    <source>
        <dbReference type="EMBL" id="KNZ70658.1"/>
    </source>
</evidence>
<dbReference type="PATRIC" id="fig|281456.6.peg.353"/>
<evidence type="ECO:0000256" key="5">
    <source>
        <dbReference type="ARBA" id="ARBA00023014"/>
    </source>
</evidence>
<dbReference type="GO" id="GO:0005886">
    <property type="term" value="C:plasma membrane"/>
    <property type="evidence" value="ECO:0007669"/>
    <property type="project" value="TreeGrafter"/>
</dbReference>
<evidence type="ECO:0000256" key="3">
    <source>
        <dbReference type="ARBA" id="ARBA00023002"/>
    </source>
</evidence>
<sequence>MKEIDLVRNHEKSLPFLQQLEEESGQKVGRCYQCMKCTGGCPFHFTMDYAPNMIMRMLQEGLVDEVLESYTIHTCATCATCTARCPRNIDIAKVMDTLRVMAYRQGFYGKGKNMYVFHRAFLNSIKKHGRLYETGLALGLNFGTGRLFQDLDLGLPMLGKGKLSLVPHDIKGRDEVRRLFDYAGKIGE</sequence>
<dbReference type="RefSeq" id="WP_052216593.1">
    <property type="nucleotide sequence ID" value="NZ_LGTE01000002.1"/>
</dbReference>
<proteinExistence type="predicted"/>
<dbReference type="EMBL" id="LGTE01000002">
    <property type="protein sequence ID" value="KNZ70658.1"/>
    <property type="molecule type" value="Genomic_DNA"/>
</dbReference>
<dbReference type="GO" id="GO:0051539">
    <property type="term" value="F:4 iron, 4 sulfur cluster binding"/>
    <property type="evidence" value="ECO:0007669"/>
    <property type="project" value="UniProtKB-KW"/>
</dbReference>
<reference evidence="7" key="1">
    <citation type="submission" date="2015-07" db="EMBL/GenBank/DDBJ databases">
        <title>Complete Genome of Thermincola ferriacetica strain Z-0001T.</title>
        <authorList>
            <person name="Lusk B."/>
            <person name="Badalamenti J.P."/>
            <person name="Parameswaran P."/>
            <person name="Bond D.R."/>
            <person name="Torres C.I."/>
        </authorList>
    </citation>
    <scope>NUCLEOTIDE SEQUENCE [LARGE SCALE GENOMIC DNA]</scope>
    <source>
        <strain evidence="7">Z-0001</strain>
    </source>
</reference>
<dbReference type="GO" id="GO:0046872">
    <property type="term" value="F:metal ion binding"/>
    <property type="evidence" value="ECO:0007669"/>
    <property type="project" value="UniProtKB-KW"/>
</dbReference>
<dbReference type="SUPFAM" id="SSF46548">
    <property type="entry name" value="alpha-helical ferredoxin"/>
    <property type="match status" value="1"/>
</dbReference>
<protein>
    <submittedName>
        <fullName evidence="6">Putative heterodisulfide reductase, C subunit</fullName>
    </submittedName>
</protein>
<keyword evidence="3" id="KW-0560">Oxidoreductase</keyword>
<dbReference type="PANTHER" id="PTHR43255">
    <property type="entry name" value="IRON-SULFUR-BINDING OXIDOREDUCTASE FADF-RELATED-RELATED"/>
    <property type="match status" value="1"/>
</dbReference>
<dbReference type="Pfam" id="PF13534">
    <property type="entry name" value="Fer4_17"/>
    <property type="match status" value="1"/>
</dbReference>
<accession>A0A0L6W5K5</accession>
<keyword evidence="4" id="KW-0408">Iron</keyword>
<keyword evidence="2" id="KW-0479">Metal-binding</keyword>